<protein>
    <submittedName>
        <fullName evidence="2">Uncharacterized protein</fullName>
    </submittedName>
</protein>
<evidence type="ECO:0000313" key="2">
    <source>
        <dbReference type="EMBL" id="JAB99647.1"/>
    </source>
</evidence>
<name>W8BLG2_CERCA</name>
<keyword evidence="1" id="KW-1133">Transmembrane helix</keyword>
<feature type="non-terminal residue" evidence="2">
    <location>
        <position position="1"/>
    </location>
</feature>
<dbReference type="EMBL" id="GAMC01006908">
    <property type="protein sequence ID" value="JAB99647.1"/>
    <property type="molecule type" value="mRNA"/>
</dbReference>
<feature type="transmembrane region" description="Helical" evidence="1">
    <location>
        <begin position="68"/>
        <end position="92"/>
    </location>
</feature>
<keyword evidence="1" id="KW-0472">Membrane</keyword>
<organism evidence="2">
    <name type="scientific">Ceratitis capitata</name>
    <name type="common">Mediterranean fruit fly</name>
    <name type="synonym">Tephritis capitata</name>
    <dbReference type="NCBI Taxonomy" id="7213"/>
    <lineage>
        <taxon>Eukaryota</taxon>
        <taxon>Metazoa</taxon>
        <taxon>Ecdysozoa</taxon>
        <taxon>Arthropoda</taxon>
        <taxon>Hexapoda</taxon>
        <taxon>Insecta</taxon>
        <taxon>Pterygota</taxon>
        <taxon>Neoptera</taxon>
        <taxon>Endopterygota</taxon>
        <taxon>Diptera</taxon>
        <taxon>Brachycera</taxon>
        <taxon>Muscomorpha</taxon>
        <taxon>Tephritoidea</taxon>
        <taxon>Tephritidae</taxon>
        <taxon>Ceratitis</taxon>
        <taxon>Ceratitis</taxon>
    </lineage>
</organism>
<dbReference type="AlphaFoldDB" id="W8BLG2"/>
<keyword evidence="1" id="KW-0812">Transmembrane</keyword>
<proteinExistence type="evidence at transcript level"/>
<reference evidence="2" key="1">
    <citation type="submission" date="2013-07" db="EMBL/GenBank/DDBJ databases">
        <authorList>
            <person name="Geib S."/>
        </authorList>
    </citation>
    <scope>NUCLEOTIDE SEQUENCE</scope>
</reference>
<reference evidence="2" key="2">
    <citation type="journal article" date="2014" name="BMC Genomics">
        <title>A genomic perspective to assessing quality of mass-reared SIT flies used in Mediterranean fruit fly (Ceratitis capitata) eradication in California.</title>
        <authorList>
            <person name="Calla B."/>
            <person name="Hall B."/>
            <person name="Hou S."/>
            <person name="Geib S.M."/>
        </authorList>
    </citation>
    <scope>NUCLEOTIDE SEQUENCE</scope>
</reference>
<evidence type="ECO:0000256" key="1">
    <source>
        <dbReference type="SAM" id="Phobius"/>
    </source>
</evidence>
<sequence>TQLVTRAFSQQSAVSSQPTYRYRRRLLCSSSFVLAINCSSSSPHHCQHQFAVNSLRTLSSSARCLDRLIALFHFLQYLLIGFYHLDLLLFAVNEKKYVAGNFEPTCDFSAD</sequence>
<accession>W8BLG2</accession>